<protein>
    <recommendedName>
        <fullName evidence="3">Signal peptidase I</fullName>
        <ecNumber evidence="3">3.4.21.89</ecNumber>
    </recommendedName>
</protein>
<dbReference type="GO" id="GO:0005886">
    <property type="term" value="C:plasma membrane"/>
    <property type="evidence" value="ECO:0007669"/>
    <property type="project" value="UniProtKB-SubCell"/>
</dbReference>
<dbReference type="GO" id="GO:0009003">
    <property type="term" value="F:signal peptidase activity"/>
    <property type="evidence" value="ECO:0007669"/>
    <property type="project" value="UniProtKB-EC"/>
</dbReference>
<sequence>MPRARPPRRRSSPSRAVRPWRSAGARCSSHAVARPAPTPDAWGGVPTGHPTPHAEPVLRRVIGMGGDHVSGAGNRVTVNGKPLDEPYVTDADENVMAGAYDVKVPHGRLFVLGDHRTNANDSRYHLSEQSGSFAASGVQGRALEDSAAPNVLTTIGSLGIVLTLIGVAGYVARRRAWRPLPPGAPRAVA</sequence>
<feature type="compositionally biased region" description="Basic residues" evidence="4">
    <location>
        <begin position="1"/>
        <end position="12"/>
    </location>
</feature>
<dbReference type="GO" id="GO:0006465">
    <property type="term" value="P:signal peptide processing"/>
    <property type="evidence" value="ECO:0007669"/>
    <property type="project" value="InterPro"/>
</dbReference>
<dbReference type="Gene3D" id="2.10.109.10">
    <property type="entry name" value="Umud Fragment, subunit A"/>
    <property type="match status" value="1"/>
</dbReference>
<evidence type="ECO:0000256" key="3">
    <source>
        <dbReference type="RuleBase" id="RU362042"/>
    </source>
</evidence>
<organism evidence="6 7">
    <name type="scientific">Streptomyces atratus</name>
    <dbReference type="NCBI Taxonomy" id="1893"/>
    <lineage>
        <taxon>Bacteria</taxon>
        <taxon>Bacillati</taxon>
        <taxon>Actinomycetota</taxon>
        <taxon>Actinomycetes</taxon>
        <taxon>Kitasatosporales</taxon>
        <taxon>Streptomycetaceae</taxon>
        <taxon>Streptomyces</taxon>
    </lineage>
</organism>
<comment type="subcellular location">
    <subcellularLocation>
        <location evidence="1">Cell membrane</location>
        <topology evidence="1">Single-pass type II membrane protein</topology>
    </subcellularLocation>
    <subcellularLocation>
        <location evidence="3">Membrane</location>
        <topology evidence="3">Single-pass type II membrane protein</topology>
    </subcellularLocation>
</comment>
<name>A0A2Z5JEN6_STRAR</name>
<dbReference type="InterPro" id="IPR000223">
    <property type="entry name" value="Pept_S26A_signal_pept_1"/>
</dbReference>
<dbReference type="Pfam" id="PF10502">
    <property type="entry name" value="Peptidase_S26"/>
    <property type="match status" value="1"/>
</dbReference>
<reference evidence="6 7" key="1">
    <citation type="journal article" date="2018" name="Front. Microbiol.">
        <title>Genome Sequencing of Streptomyces atratus SCSIOZH16 and Activation Production of Nocardamine via Metabolic Engineering.</title>
        <authorList>
            <person name="Li Y."/>
            <person name="Zhang C."/>
            <person name="Liu C."/>
            <person name="Ju J."/>
            <person name="Ma J."/>
        </authorList>
    </citation>
    <scope>NUCLEOTIDE SEQUENCE [LARGE SCALE GENOMIC DNA]</scope>
    <source>
        <strain evidence="6 7">SCSIO_ZH16</strain>
    </source>
</reference>
<dbReference type="PANTHER" id="PTHR43390">
    <property type="entry name" value="SIGNAL PEPTIDASE I"/>
    <property type="match status" value="1"/>
</dbReference>
<dbReference type="AlphaFoldDB" id="A0A2Z5JEN6"/>
<dbReference type="Proteomes" id="UP000252698">
    <property type="component" value="Chromosome"/>
</dbReference>
<evidence type="ECO:0000256" key="1">
    <source>
        <dbReference type="ARBA" id="ARBA00004401"/>
    </source>
</evidence>
<feature type="domain" description="Peptidase S26" evidence="5">
    <location>
        <begin position="49"/>
        <end position="142"/>
    </location>
</feature>
<comment type="similarity">
    <text evidence="2 3">Belongs to the peptidase S26 family.</text>
</comment>
<dbReference type="InterPro" id="IPR036286">
    <property type="entry name" value="LexA/Signal_pep-like_sf"/>
</dbReference>
<dbReference type="PANTHER" id="PTHR43390:SF1">
    <property type="entry name" value="CHLOROPLAST PROCESSING PEPTIDASE"/>
    <property type="match status" value="1"/>
</dbReference>
<keyword evidence="3" id="KW-0472">Membrane</keyword>
<dbReference type="GO" id="GO:0004252">
    <property type="term" value="F:serine-type endopeptidase activity"/>
    <property type="evidence" value="ECO:0007669"/>
    <property type="project" value="InterPro"/>
</dbReference>
<dbReference type="SUPFAM" id="SSF51306">
    <property type="entry name" value="LexA/Signal peptidase"/>
    <property type="match status" value="1"/>
</dbReference>
<evidence type="ECO:0000256" key="2">
    <source>
        <dbReference type="ARBA" id="ARBA00009370"/>
    </source>
</evidence>
<keyword evidence="3" id="KW-0812">Transmembrane</keyword>
<evidence type="ECO:0000313" key="7">
    <source>
        <dbReference type="Proteomes" id="UP000252698"/>
    </source>
</evidence>
<evidence type="ECO:0000259" key="5">
    <source>
        <dbReference type="Pfam" id="PF10502"/>
    </source>
</evidence>
<dbReference type="EMBL" id="CP027306">
    <property type="protein sequence ID" value="AXE78792.1"/>
    <property type="molecule type" value="Genomic_DNA"/>
</dbReference>
<feature type="transmembrane region" description="Helical" evidence="3">
    <location>
        <begin position="151"/>
        <end position="172"/>
    </location>
</feature>
<keyword evidence="3" id="KW-1133">Transmembrane helix</keyword>
<feature type="region of interest" description="Disordered" evidence="4">
    <location>
        <begin position="1"/>
        <end position="48"/>
    </location>
</feature>
<dbReference type="EC" id="3.4.21.89" evidence="3"/>
<dbReference type="InterPro" id="IPR019533">
    <property type="entry name" value="Peptidase_S26"/>
</dbReference>
<comment type="catalytic activity">
    <reaction evidence="3">
        <text>Cleavage of hydrophobic, N-terminal signal or leader sequences from secreted and periplasmic proteins.</text>
        <dbReference type="EC" id="3.4.21.89"/>
    </reaction>
</comment>
<feature type="compositionally biased region" description="Low complexity" evidence="4">
    <location>
        <begin position="13"/>
        <end position="23"/>
    </location>
</feature>
<dbReference type="NCBIfam" id="TIGR02227">
    <property type="entry name" value="sigpep_I_bact"/>
    <property type="match status" value="1"/>
</dbReference>
<evidence type="ECO:0000256" key="4">
    <source>
        <dbReference type="SAM" id="MobiDB-lite"/>
    </source>
</evidence>
<keyword evidence="3" id="KW-0645">Protease</keyword>
<keyword evidence="3" id="KW-0378">Hydrolase</keyword>
<accession>A0A2Z5JEN6</accession>
<evidence type="ECO:0000313" key="6">
    <source>
        <dbReference type="EMBL" id="AXE78792.1"/>
    </source>
</evidence>
<dbReference type="PRINTS" id="PR00727">
    <property type="entry name" value="LEADERPTASE"/>
</dbReference>
<proteinExistence type="inferred from homology"/>
<gene>
    <name evidence="6" type="primary">lepB</name>
    <name evidence="6" type="ORF">C5746_19820</name>
</gene>
<dbReference type="KEGG" id="sata:C5746_19820"/>